<evidence type="ECO:0000256" key="2">
    <source>
        <dbReference type="ARBA" id="ARBA00011814"/>
    </source>
</evidence>
<dbReference type="PANTHER" id="PTHR12901:SF10">
    <property type="entry name" value="COENZYME Q-BINDING PROTEIN COQ10, MITOCHONDRIAL"/>
    <property type="match status" value="1"/>
</dbReference>
<dbReference type="Gene3D" id="3.30.530.20">
    <property type="match status" value="1"/>
</dbReference>
<dbReference type="OrthoDB" id="292693at2759"/>
<dbReference type="KEGG" id="pda:103706956"/>
<evidence type="ECO:0000256" key="1">
    <source>
        <dbReference type="ARBA" id="ARBA00006885"/>
    </source>
</evidence>
<dbReference type="InterPro" id="IPR023393">
    <property type="entry name" value="START-like_dom_sf"/>
</dbReference>
<dbReference type="InterPro" id="IPR044996">
    <property type="entry name" value="COQ10-like"/>
</dbReference>
<evidence type="ECO:0000313" key="5">
    <source>
        <dbReference type="Proteomes" id="UP000228380"/>
    </source>
</evidence>
<feature type="domain" description="Coenzyme Q-binding protein COQ10 START" evidence="4">
    <location>
        <begin position="110"/>
        <end position="237"/>
    </location>
</feature>
<evidence type="ECO:0000259" key="4">
    <source>
        <dbReference type="Pfam" id="PF03364"/>
    </source>
</evidence>
<dbReference type="SUPFAM" id="SSF55961">
    <property type="entry name" value="Bet v1-like"/>
    <property type="match status" value="1"/>
</dbReference>
<dbReference type="Proteomes" id="UP000228380">
    <property type="component" value="Chromosome 8"/>
</dbReference>
<sequence>MPPVLSPLKALARLQSRGQRGLGLTKYELSSWKRCPESGRKLERFAQTRSLRSVGRLGNPCIDKLVDADKEFHNSFRDSYNGTQTRWFLGCGDGEEGNVLSKTHEERRVVGYSPEQLFGVVAAVDLYEDFVPWCQRSRIVRRNNDRSFDAELEIGFKFLVESYVSHVELEKPKSIKTTASESGLFEYLINIWEFNPGPVPGSCDLYFLVDFKFRSPLYRQVASMFFKEVVSRLVDSFSDRCRRIYGPGVRVSERPYGQGI</sequence>
<dbReference type="RefSeq" id="XP_008789468.2">
    <property type="nucleotide sequence ID" value="XM_008791246.4"/>
</dbReference>
<evidence type="ECO:0000313" key="6">
    <source>
        <dbReference type="RefSeq" id="XP_008789468.2"/>
    </source>
</evidence>
<comment type="similarity">
    <text evidence="1">Belongs to the COQ10 family.</text>
</comment>
<dbReference type="GO" id="GO:0048039">
    <property type="term" value="F:ubiquinone binding"/>
    <property type="evidence" value="ECO:0007669"/>
    <property type="project" value="InterPro"/>
</dbReference>
<dbReference type="PANTHER" id="PTHR12901">
    <property type="entry name" value="SPERM PROTEIN HOMOLOG"/>
    <property type="match status" value="1"/>
</dbReference>
<dbReference type="GO" id="GO:0005739">
    <property type="term" value="C:mitochondrion"/>
    <property type="evidence" value="ECO:0007669"/>
    <property type="project" value="TreeGrafter"/>
</dbReference>
<dbReference type="GO" id="GO:0045333">
    <property type="term" value="P:cellular respiration"/>
    <property type="evidence" value="ECO:0007669"/>
    <property type="project" value="InterPro"/>
</dbReference>
<evidence type="ECO:0000256" key="3">
    <source>
        <dbReference type="ARBA" id="ARBA00024947"/>
    </source>
</evidence>
<dbReference type="GeneID" id="103706956"/>
<organism evidence="5 6">
    <name type="scientific">Phoenix dactylifera</name>
    <name type="common">Date palm</name>
    <dbReference type="NCBI Taxonomy" id="42345"/>
    <lineage>
        <taxon>Eukaryota</taxon>
        <taxon>Viridiplantae</taxon>
        <taxon>Streptophyta</taxon>
        <taxon>Embryophyta</taxon>
        <taxon>Tracheophyta</taxon>
        <taxon>Spermatophyta</taxon>
        <taxon>Magnoliopsida</taxon>
        <taxon>Liliopsida</taxon>
        <taxon>Arecaceae</taxon>
        <taxon>Coryphoideae</taxon>
        <taxon>Phoeniceae</taxon>
        <taxon>Phoenix</taxon>
    </lineage>
</organism>
<dbReference type="CDD" id="cd07813">
    <property type="entry name" value="COQ10p_like"/>
    <property type="match status" value="1"/>
</dbReference>
<reference evidence="6" key="2">
    <citation type="submission" date="2025-08" db="UniProtKB">
        <authorList>
            <consortium name="RefSeq"/>
        </authorList>
    </citation>
    <scope>IDENTIFICATION</scope>
    <source>
        <tissue evidence="6">Young leaves</tissue>
    </source>
</reference>
<dbReference type="AlphaFoldDB" id="A0A8B7C0Z7"/>
<reference evidence="5" key="1">
    <citation type="journal article" date="2019" name="Nat. Commun.">
        <title>Genome-wide association mapping of date palm fruit traits.</title>
        <authorList>
            <person name="Hazzouri K.M."/>
            <person name="Gros-Balthazard M."/>
            <person name="Flowers J.M."/>
            <person name="Copetti D."/>
            <person name="Lemansour A."/>
            <person name="Lebrun M."/>
            <person name="Masmoudi K."/>
            <person name="Ferrand S."/>
            <person name="Dhar M.I."/>
            <person name="Fresquez Z.A."/>
            <person name="Rosas U."/>
            <person name="Zhang J."/>
            <person name="Talag J."/>
            <person name="Lee S."/>
            <person name="Kudrna D."/>
            <person name="Powell R.F."/>
            <person name="Leitch I.J."/>
            <person name="Krueger R.R."/>
            <person name="Wing R.A."/>
            <person name="Amiri K.M.A."/>
            <person name="Purugganan M.D."/>
        </authorList>
    </citation>
    <scope>NUCLEOTIDE SEQUENCE [LARGE SCALE GENOMIC DNA]</scope>
    <source>
        <strain evidence="5">cv. Khalas</strain>
    </source>
</reference>
<protein>
    <submittedName>
        <fullName evidence="6">Coenzyme Q-binding protein COQ10 homolog, mitochondrial</fullName>
    </submittedName>
</protein>
<gene>
    <name evidence="6" type="primary">LOC103706956</name>
</gene>
<comment type="subunit">
    <text evidence="2">Interacts with coenzyme Q.</text>
</comment>
<accession>A0A8B7C0Z7</accession>
<dbReference type="InterPro" id="IPR005031">
    <property type="entry name" value="COQ10_START"/>
</dbReference>
<proteinExistence type="inferred from homology"/>
<keyword evidence="5" id="KW-1185">Reference proteome</keyword>
<name>A0A8B7C0Z7_PHODC</name>
<comment type="function">
    <text evidence="3">Required for the function of coenzyme Q in the respiratory chain. May serve as a chaperone or may be involved in the transport of Q6 from its site of synthesis to the catalytic sites of the respiratory complexes.</text>
</comment>
<dbReference type="Pfam" id="PF03364">
    <property type="entry name" value="Polyketide_cyc"/>
    <property type="match status" value="1"/>
</dbReference>